<feature type="transmembrane region" description="Helical" evidence="1">
    <location>
        <begin position="119"/>
        <end position="145"/>
    </location>
</feature>
<dbReference type="AlphaFoldDB" id="A0AAC8QJX3"/>
<sequence length="203" mass="23634">MWVQETLLRSSREQRNGYQARAERKHPVRGYRQQMQEDYEAWVQMMSHPEHEEYTSTPAPAEIENKATIASARTYSAEPIVNNTMTAMRNMKILFCRALLRSIKNGNQCRQKMNYSCQYVLINTFSFVMLRTTAFSLLLFLYLLIKMSGKIAQIATNTGHLLLYEIMSHARFVLTSDTFLHNLWFLREQAVLAAAERPGEARE</sequence>
<keyword evidence="1" id="KW-0472">Membrane</keyword>
<geneLocation type="plasmid" evidence="2 3">
    <name>pCAV1151-215</name>
</geneLocation>
<organism evidence="2 3">
    <name type="scientific">Phytobacter ursingii</name>
    <dbReference type="NCBI Taxonomy" id="1972431"/>
    <lineage>
        <taxon>Bacteria</taxon>
        <taxon>Pseudomonadati</taxon>
        <taxon>Pseudomonadota</taxon>
        <taxon>Gammaproteobacteria</taxon>
        <taxon>Enterobacterales</taxon>
        <taxon>Enterobacteriaceae</taxon>
        <taxon>Phytobacter</taxon>
    </lineage>
</organism>
<name>A0AAC8QJX3_9ENTR</name>
<accession>A0AAC8QJX3</accession>
<evidence type="ECO:0000313" key="2">
    <source>
        <dbReference type="EMBL" id="AKL09928.1"/>
    </source>
</evidence>
<dbReference type="EMBL" id="CP011600">
    <property type="protein sequence ID" value="AKL09928.1"/>
    <property type="molecule type" value="Genomic_DNA"/>
</dbReference>
<evidence type="ECO:0000256" key="1">
    <source>
        <dbReference type="SAM" id="Phobius"/>
    </source>
</evidence>
<dbReference type="KEGG" id="kin:AB182_00795"/>
<proteinExistence type="predicted"/>
<evidence type="ECO:0000313" key="3">
    <source>
        <dbReference type="Proteomes" id="UP000035479"/>
    </source>
</evidence>
<reference evidence="2 3" key="1">
    <citation type="submission" date="2015-06" db="EMBL/GenBank/DDBJ databases">
        <title>Rapid spread of a carbapenem resistance gene driven by multiple levels of genetic mobility.</title>
        <authorList>
            <person name="Sheppard A.E."/>
            <person name="Stoesser N."/>
            <person name="Wilson D."/>
            <person name="Sebra R."/>
            <person name="Kasarskis A."/>
            <person name="Anson L."/>
            <person name="Giess A."/>
            <person name="Pankhurst L."/>
            <person name="Vaughan A."/>
            <person name="Grim C.J."/>
            <person name="Cox H."/>
            <person name="Yeh A."/>
            <person name="Sifri C.D."/>
            <person name="Walker S."/>
            <person name="Peto T.E."/>
            <person name="Crook D.W."/>
            <person name="Mathers A.J."/>
        </authorList>
    </citation>
    <scope>NUCLEOTIDE SEQUENCE [LARGE SCALE GENOMIC DNA]</scope>
    <source>
        <strain evidence="2 3">CAV1151</strain>
        <plasmid evidence="2 3">pCAV1151-215</plasmid>
    </source>
</reference>
<keyword evidence="2" id="KW-0614">Plasmid</keyword>
<dbReference type="Proteomes" id="UP000035479">
    <property type="component" value="Plasmid pCAV1151-215"/>
</dbReference>
<protein>
    <submittedName>
        <fullName evidence="2">Uncharacterized protein</fullName>
    </submittedName>
</protein>
<keyword evidence="1" id="KW-0812">Transmembrane</keyword>
<keyword evidence="1" id="KW-1133">Transmembrane helix</keyword>
<gene>
    <name evidence="2" type="ORF">AB182_00795</name>
</gene>